<keyword evidence="4" id="KW-0347">Helicase</keyword>
<dbReference type="GO" id="GO:0005634">
    <property type="term" value="C:nucleus"/>
    <property type="evidence" value="ECO:0007669"/>
    <property type="project" value="TreeGrafter"/>
</dbReference>
<dbReference type="Gene3D" id="3.30.40.10">
    <property type="entry name" value="Zinc/RING finger domain, C3HC4 (zinc finger)"/>
    <property type="match status" value="1"/>
</dbReference>
<dbReference type="GO" id="GO:0004386">
    <property type="term" value="F:helicase activity"/>
    <property type="evidence" value="ECO:0007669"/>
    <property type="project" value="UniProtKB-KW"/>
</dbReference>
<gene>
    <name evidence="9" type="ORF">AMAG_13127</name>
</gene>
<dbReference type="eggNOG" id="KOG0298">
    <property type="taxonomic scope" value="Eukaryota"/>
</dbReference>
<feature type="domain" description="RING-type" evidence="8">
    <location>
        <begin position="1184"/>
        <end position="1226"/>
    </location>
</feature>
<feature type="compositionally biased region" description="Low complexity" evidence="7">
    <location>
        <begin position="9"/>
        <end position="42"/>
    </location>
</feature>
<organism evidence="9 10">
    <name type="scientific">Allomyces macrogynus (strain ATCC 38327)</name>
    <name type="common">Allomyces javanicus var. macrogynus</name>
    <dbReference type="NCBI Taxonomy" id="578462"/>
    <lineage>
        <taxon>Eukaryota</taxon>
        <taxon>Fungi</taxon>
        <taxon>Fungi incertae sedis</taxon>
        <taxon>Blastocladiomycota</taxon>
        <taxon>Blastocladiomycetes</taxon>
        <taxon>Blastocladiales</taxon>
        <taxon>Blastocladiaceae</taxon>
        <taxon>Allomyces</taxon>
    </lineage>
</organism>
<dbReference type="PANTHER" id="PTHR45626">
    <property type="entry name" value="TRANSCRIPTION TERMINATION FACTOR 2-RELATED"/>
    <property type="match status" value="1"/>
</dbReference>
<dbReference type="InterPro" id="IPR027417">
    <property type="entry name" value="P-loop_NTPase"/>
</dbReference>
<comment type="similarity">
    <text evidence="1">Belongs to the SNF2/RAD54 helicase family.</text>
</comment>
<dbReference type="Proteomes" id="UP000054350">
    <property type="component" value="Unassembled WGS sequence"/>
</dbReference>
<dbReference type="InterPro" id="IPR049730">
    <property type="entry name" value="SNF2/RAD54-like_C"/>
</dbReference>
<evidence type="ECO:0000256" key="3">
    <source>
        <dbReference type="ARBA" id="ARBA00022801"/>
    </source>
</evidence>
<protein>
    <recommendedName>
        <fullName evidence="8">RING-type domain-containing protein</fullName>
    </recommendedName>
</protein>
<dbReference type="PANTHER" id="PTHR45626:SF26">
    <property type="entry name" value="FAMILY HELICASE, PUTATIVE (AFU_ORTHOLOGUE AFUA_2G09120)-RELATED"/>
    <property type="match status" value="1"/>
</dbReference>
<dbReference type="Pfam" id="PF00176">
    <property type="entry name" value="SNF2-rel_dom"/>
    <property type="match status" value="1"/>
</dbReference>
<feature type="region of interest" description="Disordered" evidence="7">
    <location>
        <begin position="1"/>
        <end position="77"/>
    </location>
</feature>
<dbReference type="GO" id="GO:0005524">
    <property type="term" value="F:ATP binding"/>
    <property type="evidence" value="ECO:0007669"/>
    <property type="project" value="UniProtKB-KW"/>
</dbReference>
<dbReference type="OrthoDB" id="423221at2759"/>
<dbReference type="SUPFAM" id="SSF52540">
    <property type="entry name" value="P-loop containing nucleoside triphosphate hydrolases"/>
    <property type="match status" value="2"/>
</dbReference>
<sequence>MPTTRRKTAAAAVVKPGPSPALRRSARLTRSTSASVSAAAPVPESGAAHGLEGVAKEPTRKRQRRRGPAPPADAESTADTQVLLAAAGLSQAQTAVNEPLLAPVVNATSTLELALALMPRKSKGKRKVSGDESAPKMGKSTRRTRFDELILEDWVPHAIDEVVPDLPAGSSLAAVANSQAALLSQQHFPAALAAVPSLLQIVEPGREEGGGEGPAEATSWWRFFPDVLSATPETDSAQAGADDDDALLAAAARDRSAYYDGFGPNLNGNHDGATPVHVDGNGAFVAGQVPALKSGLASNEKELFMSKEKAMVWFRLPMPPSTLDTATSKCVEPTILADAIVRYVPVLCVRRPSISVDGHFVYSFGSVTEEMQYVHPRSMLMTQDELKALTLADFADLETADPYYERAKRVRPSMGHEYHEELQPDGFVISKKGIDRAILNHVVFSLKSDAFWRHDGDWPEHPGSNFHQDSCATGRIFVAWSGGQNVSDWNPDQDQYYRVVLRSIKGEWYPPPDQRASPVFSSSEDLHRYPYDVCVYLKTDAADTVLRDGREVPGLKDLARSLLSLLQRRNESRPFRFYVPDTLEGGHEPAPTPPGFQLELHDFQQRALSWLLALERSRRARTIHVRQITGTTTARQRAQFAASDLRFRPNWIQLGPGGMWLNSASFDIAADPAVWANCHLGSAGLECRGALEVSKMGAGKTIMALSLVAANPFRSVRGIVWDKPAERLKYLVSRATLVVVRSDLVTQWVAEAKKSLPVGSKILQVATIRDHRSLSWNDVLLADVVVVSLAFLQNPNYQKRVTEVADTKGGYCMPRGAYKPDLGTDMWPDRHKRMRIWWHALTPDKAKFFNDRVDAHMAGLHERTRAQFGTDKNCVIFERVHWHRIVIDEIHEWSHAMSARAHHRTNTRTAETLVFTMKTRFRLGLTGTPPLTHPEMVLALAEAVGVRNLPSTVSDAQAFLNTHVRRNNPDLEIPPVHYATQWVDLTPAEVGLMASYQGQSIRSRLMMCNHHQIHEDVVAAMGATATSVDEVAAQMQVVRLNKIESFVKQGRKLQEDIAVLTAHMEALVPVIHDDERANIAVGLTITDDNRLVVLGTDAHERLVRYLTAPDADDDEVMDVPIEILRVELSRVNDALTDAKTTGRKLVQACTDFAAVSGQLRVVAAQHRFMATVLTAIAEDVDQACPVCMEDIARTDPLVITRCGHIYCDSCTQTMLARPRRMCAMCRGDLDGAGATTRLVLHPADESMAEQEDDDVDEDADYAIYGSKIKALVQFVRRVVRADPTAKLILFSQFHRLTALMAHAFTEFGIGNVKLMGGNVLSKRRAITLFRNDAEMKVLFLSAEDSVSGLQLTEANHVVIVHPFLGASEAMARANEMQGCARAVRAGQGREVTITRFVMRGTIEEELTALRSDLHRPETVLEGTGSEEGAVGN</sequence>
<dbReference type="EMBL" id="GG745355">
    <property type="protein sequence ID" value="KNE67940.1"/>
    <property type="molecule type" value="Genomic_DNA"/>
</dbReference>
<proteinExistence type="inferred from homology"/>
<dbReference type="GO" id="GO:0016787">
    <property type="term" value="F:hydrolase activity"/>
    <property type="evidence" value="ECO:0007669"/>
    <property type="project" value="UniProtKB-KW"/>
</dbReference>
<keyword evidence="6" id="KW-0863">Zinc-finger</keyword>
<evidence type="ECO:0000313" key="10">
    <source>
        <dbReference type="Proteomes" id="UP000054350"/>
    </source>
</evidence>
<evidence type="ECO:0000256" key="4">
    <source>
        <dbReference type="ARBA" id="ARBA00022806"/>
    </source>
</evidence>
<evidence type="ECO:0000256" key="6">
    <source>
        <dbReference type="PROSITE-ProRule" id="PRU00175"/>
    </source>
</evidence>
<feature type="region of interest" description="Disordered" evidence="7">
    <location>
        <begin position="1413"/>
        <end position="1432"/>
    </location>
</feature>
<dbReference type="InterPro" id="IPR001841">
    <property type="entry name" value="Znf_RING"/>
</dbReference>
<keyword evidence="10" id="KW-1185">Reference proteome</keyword>
<dbReference type="GO" id="GO:0008094">
    <property type="term" value="F:ATP-dependent activity, acting on DNA"/>
    <property type="evidence" value="ECO:0007669"/>
    <property type="project" value="TreeGrafter"/>
</dbReference>
<reference evidence="10" key="2">
    <citation type="submission" date="2009-11" db="EMBL/GenBank/DDBJ databases">
        <title>The Genome Sequence of Allomyces macrogynus strain ATCC 38327.</title>
        <authorList>
            <consortium name="The Broad Institute Genome Sequencing Platform"/>
            <person name="Russ C."/>
            <person name="Cuomo C."/>
            <person name="Shea T."/>
            <person name="Young S.K."/>
            <person name="Zeng Q."/>
            <person name="Koehrsen M."/>
            <person name="Haas B."/>
            <person name="Borodovsky M."/>
            <person name="Guigo R."/>
            <person name="Alvarado L."/>
            <person name="Berlin A."/>
            <person name="Borenstein D."/>
            <person name="Chen Z."/>
            <person name="Engels R."/>
            <person name="Freedman E."/>
            <person name="Gellesch M."/>
            <person name="Goldberg J."/>
            <person name="Griggs A."/>
            <person name="Gujja S."/>
            <person name="Heiman D."/>
            <person name="Hepburn T."/>
            <person name="Howarth C."/>
            <person name="Jen D."/>
            <person name="Larson L."/>
            <person name="Lewis B."/>
            <person name="Mehta T."/>
            <person name="Park D."/>
            <person name="Pearson M."/>
            <person name="Roberts A."/>
            <person name="Saif S."/>
            <person name="Shenoy N."/>
            <person name="Sisk P."/>
            <person name="Stolte C."/>
            <person name="Sykes S."/>
            <person name="Walk T."/>
            <person name="White J."/>
            <person name="Yandava C."/>
            <person name="Burger G."/>
            <person name="Gray M.W."/>
            <person name="Holland P.W.H."/>
            <person name="King N."/>
            <person name="Lang F.B.F."/>
            <person name="Roger A.J."/>
            <person name="Ruiz-Trillo I."/>
            <person name="Lander E."/>
            <person name="Nusbaum C."/>
        </authorList>
    </citation>
    <scope>NUCLEOTIDE SEQUENCE [LARGE SCALE GENOMIC DNA]</scope>
    <source>
        <strain evidence="10">ATCC 38327</strain>
    </source>
</reference>
<keyword evidence="6" id="KW-0479">Metal-binding</keyword>
<dbReference type="GO" id="GO:0006281">
    <property type="term" value="P:DNA repair"/>
    <property type="evidence" value="ECO:0007669"/>
    <property type="project" value="TreeGrafter"/>
</dbReference>
<dbReference type="InterPro" id="IPR000330">
    <property type="entry name" value="SNF2_N"/>
</dbReference>
<evidence type="ECO:0000313" key="9">
    <source>
        <dbReference type="EMBL" id="KNE67940.1"/>
    </source>
</evidence>
<keyword evidence="6" id="KW-0862">Zinc</keyword>
<name>A0A0L0SZV2_ALLM3</name>
<dbReference type="InterPro" id="IPR013083">
    <property type="entry name" value="Znf_RING/FYVE/PHD"/>
</dbReference>
<dbReference type="SUPFAM" id="SSF57850">
    <property type="entry name" value="RING/U-box"/>
    <property type="match status" value="1"/>
</dbReference>
<keyword evidence="2" id="KW-0547">Nucleotide-binding</keyword>
<keyword evidence="5" id="KW-0067">ATP-binding</keyword>
<reference evidence="9 10" key="1">
    <citation type="submission" date="2009-11" db="EMBL/GenBank/DDBJ databases">
        <title>Annotation of Allomyces macrogynus ATCC 38327.</title>
        <authorList>
            <consortium name="The Broad Institute Genome Sequencing Platform"/>
            <person name="Russ C."/>
            <person name="Cuomo C."/>
            <person name="Burger G."/>
            <person name="Gray M.W."/>
            <person name="Holland P.W.H."/>
            <person name="King N."/>
            <person name="Lang F.B.F."/>
            <person name="Roger A.J."/>
            <person name="Ruiz-Trillo I."/>
            <person name="Young S.K."/>
            <person name="Zeng Q."/>
            <person name="Gargeya S."/>
            <person name="Fitzgerald M."/>
            <person name="Haas B."/>
            <person name="Abouelleil A."/>
            <person name="Alvarado L."/>
            <person name="Arachchi H.M."/>
            <person name="Berlin A."/>
            <person name="Chapman S.B."/>
            <person name="Gearin G."/>
            <person name="Goldberg J."/>
            <person name="Griggs A."/>
            <person name="Gujja S."/>
            <person name="Hansen M."/>
            <person name="Heiman D."/>
            <person name="Howarth C."/>
            <person name="Larimer J."/>
            <person name="Lui A."/>
            <person name="MacDonald P.J.P."/>
            <person name="McCowen C."/>
            <person name="Montmayeur A."/>
            <person name="Murphy C."/>
            <person name="Neiman D."/>
            <person name="Pearson M."/>
            <person name="Priest M."/>
            <person name="Roberts A."/>
            <person name="Saif S."/>
            <person name="Shea T."/>
            <person name="Sisk P."/>
            <person name="Stolte C."/>
            <person name="Sykes S."/>
            <person name="Wortman J."/>
            <person name="Nusbaum C."/>
            <person name="Birren B."/>
        </authorList>
    </citation>
    <scope>NUCLEOTIDE SEQUENCE [LARGE SCALE GENOMIC DNA]</scope>
    <source>
        <strain evidence="9 10">ATCC 38327</strain>
    </source>
</reference>
<dbReference type="Pfam" id="PF14634">
    <property type="entry name" value="zf-RING_5"/>
    <property type="match status" value="1"/>
</dbReference>
<dbReference type="VEuPathDB" id="FungiDB:AMAG_13127"/>
<evidence type="ECO:0000259" key="8">
    <source>
        <dbReference type="PROSITE" id="PS50089"/>
    </source>
</evidence>
<dbReference type="STRING" id="578462.A0A0L0SZV2"/>
<evidence type="ECO:0000256" key="2">
    <source>
        <dbReference type="ARBA" id="ARBA00022741"/>
    </source>
</evidence>
<dbReference type="GO" id="GO:0008270">
    <property type="term" value="F:zinc ion binding"/>
    <property type="evidence" value="ECO:0007669"/>
    <property type="project" value="UniProtKB-KW"/>
</dbReference>
<dbReference type="Gene3D" id="3.40.50.300">
    <property type="entry name" value="P-loop containing nucleotide triphosphate hydrolases"/>
    <property type="match status" value="2"/>
</dbReference>
<accession>A0A0L0SZV2</accession>
<keyword evidence="3" id="KW-0378">Hydrolase</keyword>
<dbReference type="InterPro" id="IPR050628">
    <property type="entry name" value="SNF2_RAD54_helicase_TF"/>
</dbReference>
<evidence type="ECO:0000256" key="1">
    <source>
        <dbReference type="ARBA" id="ARBA00007025"/>
    </source>
</evidence>
<feature type="region of interest" description="Disordered" evidence="7">
    <location>
        <begin position="121"/>
        <end position="141"/>
    </location>
</feature>
<evidence type="ECO:0000256" key="7">
    <source>
        <dbReference type="SAM" id="MobiDB-lite"/>
    </source>
</evidence>
<evidence type="ECO:0000256" key="5">
    <source>
        <dbReference type="ARBA" id="ARBA00022840"/>
    </source>
</evidence>
<dbReference type="CDD" id="cd18793">
    <property type="entry name" value="SF2_C_SNF"/>
    <property type="match status" value="1"/>
</dbReference>
<dbReference type="PROSITE" id="PS50089">
    <property type="entry name" value="ZF_RING_2"/>
    <property type="match status" value="1"/>
</dbReference>
<dbReference type="SMART" id="SM00184">
    <property type="entry name" value="RING"/>
    <property type="match status" value="1"/>
</dbReference>